<gene>
    <name evidence="1" type="ORF">IWW38_000688</name>
</gene>
<organism evidence="1 2">
    <name type="scientific">Coemansia aciculifera</name>
    <dbReference type="NCBI Taxonomy" id="417176"/>
    <lineage>
        <taxon>Eukaryota</taxon>
        <taxon>Fungi</taxon>
        <taxon>Fungi incertae sedis</taxon>
        <taxon>Zoopagomycota</taxon>
        <taxon>Kickxellomycotina</taxon>
        <taxon>Kickxellomycetes</taxon>
        <taxon>Kickxellales</taxon>
        <taxon>Kickxellaceae</taxon>
        <taxon>Coemansia</taxon>
    </lineage>
</organism>
<sequence length="532" mass="56279">MTSFASTQRRPAASAVLEPTNNSTNDDSSAQSQAVARQAAEGRRITRIVFIALLLDILSFTIILPLLPRSLEAYKAREGSDPSTLLGWTLSQVAQLRHQILGWTTSRFLQQGARADLVLLGGMLGSLYSLLQCVVAPVIGRVSDRLGRRRTLMVCMAGNVVWTVLWVFSRSFESFLLARIIAGLSEGNVQISNTVIADVTDVSTRSKGMALVGIAFAVGFTLGPSIGAYFSTKMDAEGSGGSAFAPFAAAAAFSLALLVAESLYLYFKLPETLHFKKSIDDGEQVSDVTVTEKAATTTSKQTSGSSSSGGDVRQVLRKLNIVHFAYLFFFSGMEYTLTFLTHDKFNFTNMQQGRLLGFIGITSTLLQGGYVRRVKGKASAGGRGDKSLVTQGMVGCTLGLLSIALCCISADKSSSNTPSWWLWSGAVGFAVASATVVNCLNSMVSLVGAEQLDTGKRLGDFRSAGQIGRALGPVFACSVYWLSGAAVCYLVGAVAVSVITMAFVAAIPVTTIAPSTSGTTTPSSSPRSSKAN</sequence>
<accession>A0ACC1M968</accession>
<evidence type="ECO:0000313" key="1">
    <source>
        <dbReference type="EMBL" id="KAJ2900068.1"/>
    </source>
</evidence>
<reference evidence="1" key="1">
    <citation type="submission" date="2022-07" db="EMBL/GenBank/DDBJ databases">
        <title>Phylogenomic reconstructions and comparative analyses of Kickxellomycotina fungi.</title>
        <authorList>
            <person name="Reynolds N.K."/>
            <person name="Stajich J.E."/>
            <person name="Barry K."/>
            <person name="Grigoriev I.V."/>
            <person name="Crous P."/>
            <person name="Smith M.E."/>
        </authorList>
    </citation>
    <scope>NUCLEOTIDE SEQUENCE</scope>
    <source>
        <strain evidence="1">CBS 190363</strain>
    </source>
</reference>
<proteinExistence type="predicted"/>
<protein>
    <submittedName>
        <fullName evidence="1">Uncharacterized protein</fullName>
    </submittedName>
</protein>
<dbReference type="EMBL" id="JANBVB010000012">
    <property type="protein sequence ID" value="KAJ2900068.1"/>
    <property type="molecule type" value="Genomic_DNA"/>
</dbReference>
<name>A0ACC1M968_9FUNG</name>
<evidence type="ECO:0000313" key="2">
    <source>
        <dbReference type="Proteomes" id="UP001139981"/>
    </source>
</evidence>
<keyword evidence="2" id="KW-1185">Reference proteome</keyword>
<dbReference type="Proteomes" id="UP001139981">
    <property type="component" value="Unassembled WGS sequence"/>
</dbReference>
<comment type="caution">
    <text evidence="1">The sequence shown here is derived from an EMBL/GenBank/DDBJ whole genome shotgun (WGS) entry which is preliminary data.</text>
</comment>